<protein>
    <submittedName>
        <fullName evidence="1">Uncharacterized protein</fullName>
    </submittedName>
</protein>
<sequence>MDAIYNELIADIQLNRQRFLENIIKKETYRADNESKNKKSKKEEVVYATSSKALELMGKIAKHVDSGGKLHEGSPVAAVFTFIRKVLGLYPPEAAAIIGSDDD</sequence>
<dbReference type="EMBL" id="BMAV01001149">
    <property type="protein sequence ID" value="GFY39029.1"/>
    <property type="molecule type" value="Genomic_DNA"/>
</dbReference>
<dbReference type="AlphaFoldDB" id="A0A8X6WRG0"/>
<reference evidence="1" key="1">
    <citation type="submission" date="2020-08" db="EMBL/GenBank/DDBJ databases">
        <title>Multicomponent nature underlies the extraordinary mechanical properties of spider dragline silk.</title>
        <authorList>
            <person name="Kono N."/>
            <person name="Nakamura H."/>
            <person name="Mori M."/>
            <person name="Yoshida Y."/>
            <person name="Ohtoshi R."/>
            <person name="Malay A.D."/>
            <person name="Moran D.A.P."/>
            <person name="Tomita M."/>
            <person name="Numata K."/>
            <person name="Arakawa K."/>
        </authorList>
    </citation>
    <scope>NUCLEOTIDE SEQUENCE</scope>
</reference>
<proteinExistence type="predicted"/>
<keyword evidence="2" id="KW-1185">Reference proteome</keyword>
<dbReference type="Proteomes" id="UP000886998">
    <property type="component" value="Unassembled WGS sequence"/>
</dbReference>
<organism evidence="1 2">
    <name type="scientific">Trichonephila inaurata madagascariensis</name>
    <dbReference type="NCBI Taxonomy" id="2747483"/>
    <lineage>
        <taxon>Eukaryota</taxon>
        <taxon>Metazoa</taxon>
        <taxon>Ecdysozoa</taxon>
        <taxon>Arthropoda</taxon>
        <taxon>Chelicerata</taxon>
        <taxon>Arachnida</taxon>
        <taxon>Araneae</taxon>
        <taxon>Araneomorphae</taxon>
        <taxon>Entelegynae</taxon>
        <taxon>Araneoidea</taxon>
        <taxon>Nephilidae</taxon>
        <taxon>Trichonephila</taxon>
        <taxon>Trichonephila inaurata</taxon>
    </lineage>
</organism>
<accession>A0A8X6WRG0</accession>
<evidence type="ECO:0000313" key="1">
    <source>
        <dbReference type="EMBL" id="GFY39029.1"/>
    </source>
</evidence>
<name>A0A8X6WRG0_9ARAC</name>
<gene>
    <name evidence="1" type="ORF">TNIN_61801</name>
</gene>
<comment type="caution">
    <text evidence="1">The sequence shown here is derived from an EMBL/GenBank/DDBJ whole genome shotgun (WGS) entry which is preliminary data.</text>
</comment>
<evidence type="ECO:0000313" key="2">
    <source>
        <dbReference type="Proteomes" id="UP000886998"/>
    </source>
</evidence>